<dbReference type="Pfam" id="PF00535">
    <property type="entry name" value="Glycos_transf_2"/>
    <property type="match status" value="1"/>
</dbReference>
<protein>
    <submittedName>
        <fullName evidence="2">Glycosyltransferase</fullName>
    </submittedName>
</protein>
<evidence type="ECO:0000313" key="2">
    <source>
        <dbReference type="EMBL" id="NML69377.1"/>
    </source>
</evidence>
<gene>
    <name evidence="2" type="ORF">HHL23_06165</name>
</gene>
<dbReference type="PANTHER" id="PTHR22916">
    <property type="entry name" value="GLYCOSYLTRANSFERASE"/>
    <property type="match status" value="1"/>
</dbReference>
<name>A0A7Y0ALH8_9FLAO</name>
<reference evidence="2 3" key="1">
    <citation type="submission" date="2020-04" db="EMBL/GenBank/DDBJ databases">
        <title>Chryseobacterium sp. RP-3-3 sp. nov., isolated from Jeju soil.</title>
        <authorList>
            <person name="Dahal R.H."/>
        </authorList>
    </citation>
    <scope>NUCLEOTIDE SEQUENCE [LARGE SCALE GENOMIC DNA]</scope>
    <source>
        <strain evidence="2 3">RP-3-3</strain>
    </source>
</reference>
<comment type="caution">
    <text evidence="2">The sequence shown here is derived from an EMBL/GenBank/DDBJ whole genome shotgun (WGS) entry which is preliminary data.</text>
</comment>
<organism evidence="2 3">
    <name type="scientific">Chryseobacterium antibioticum</name>
    <dbReference type="NCBI Taxonomy" id="2728847"/>
    <lineage>
        <taxon>Bacteria</taxon>
        <taxon>Pseudomonadati</taxon>
        <taxon>Bacteroidota</taxon>
        <taxon>Flavobacteriia</taxon>
        <taxon>Flavobacteriales</taxon>
        <taxon>Weeksellaceae</taxon>
        <taxon>Chryseobacterium group</taxon>
        <taxon>Chryseobacterium</taxon>
    </lineage>
</organism>
<dbReference type="GO" id="GO:0016758">
    <property type="term" value="F:hexosyltransferase activity"/>
    <property type="evidence" value="ECO:0007669"/>
    <property type="project" value="UniProtKB-ARBA"/>
</dbReference>
<evidence type="ECO:0000259" key="1">
    <source>
        <dbReference type="Pfam" id="PF00535"/>
    </source>
</evidence>
<dbReference type="InterPro" id="IPR001173">
    <property type="entry name" value="Glyco_trans_2-like"/>
</dbReference>
<keyword evidence="2" id="KW-0808">Transferase</keyword>
<dbReference type="SUPFAM" id="SSF53448">
    <property type="entry name" value="Nucleotide-diphospho-sugar transferases"/>
    <property type="match status" value="1"/>
</dbReference>
<proteinExistence type="predicted"/>
<dbReference type="Proteomes" id="UP000544054">
    <property type="component" value="Unassembled WGS sequence"/>
</dbReference>
<dbReference type="PANTHER" id="PTHR22916:SF3">
    <property type="entry name" value="UDP-GLCNAC:BETAGAL BETA-1,3-N-ACETYLGLUCOSAMINYLTRANSFERASE-LIKE PROTEIN 1"/>
    <property type="match status" value="1"/>
</dbReference>
<dbReference type="EMBL" id="JABBGI010000006">
    <property type="protein sequence ID" value="NML69377.1"/>
    <property type="molecule type" value="Genomic_DNA"/>
</dbReference>
<accession>A0A7Y0ALH8</accession>
<keyword evidence="3" id="KW-1185">Reference proteome</keyword>
<sequence>MDISICITTYKHEKYIEECLNSIFAQEFGGDYEIIICNDNSPDNTEAVINKMINHHPQGNRIKYFKNIPNLGYVKNTLFSFSKASGKYIAILDGDDLWIDSSKLQKQFNFLEKHPNFSATGTDSKVVYEDTPAPSHSFSDHPGDELSKDDLTDLKICQTSTFFFRKDILKEDFPTDIISADRCLYLLAGCYGKIKILPEQMSTYRQFSGSISKNVTSDVMKKDFAIIPFVKKYNPDYSSFKLKTYFYFTLMSYSNVISKFDFFKASTGYFFYNVLSKFSLSPVKLYLAIKWSRHTIKQKYDIKKQNSSFV</sequence>
<dbReference type="AlphaFoldDB" id="A0A7Y0ALH8"/>
<dbReference type="InterPro" id="IPR029044">
    <property type="entry name" value="Nucleotide-diphossugar_trans"/>
</dbReference>
<dbReference type="RefSeq" id="WP_169233936.1">
    <property type="nucleotide sequence ID" value="NZ_JABBGI010000006.1"/>
</dbReference>
<feature type="domain" description="Glycosyltransferase 2-like" evidence="1">
    <location>
        <begin position="4"/>
        <end position="171"/>
    </location>
</feature>
<evidence type="ECO:0000313" key="3">
    <source>
        <dbReference type="Proteomes" id="UP000544054"/>
    </source>
</evidence>
<dbReference type="Gene3D" id="3.90.550.10">
    <property type="entry name" value="Spore Coat Polysaccharide Biosynthesis Protein SpsA, Chain A"/>
    <property type="match status" value="1"/>
</dbReference>